<reference evidence="1" key="2">
    <citation type="journal article" date="2015" name="Data Brief">
        <title>Shoot transcriptome of the giant reed, Arundo donax.</title>
        <authorList>
            <person name="Barrero R.A."/>
            <person name="Guerrero F.D."/>
            <person name="Moolhuijzen P."/>
            <person name="Goolsby J.A."/>
            <person name="Tidwell J."/>
            <person name="Bellgard S.E."/>
            <person name="Bellgard M.I."/>
        </authorList>
    </citation>
    <scope>NUCLEOTIDE SEQUENCE</scope>
    <source>
        <tissue evidence="1">Shoot tissue taken approximately 20 cm above the soil surface</tissue>
    </source>
</reference>
<dbReference type="AlphaFoldDB" id="A0A0A8ZXX5"/>
<organism evidence="1">
    <name type="scientific">Arundo donax</name>
    <name type="common">Giant reed</name>
    <name type="synonym">Donax arundinaceus</name>
    <dbReference type="NCBI Taxonomy" id="35708"/>
    <lineage>
        <taxon>Eukaryota</taxon>
        <taxon>Viridiplantae</taxon>
        <taxon>Streptophyta</taxon>
        <taxon>Embryophyta</taxon>
        <taxon>Tracheophyta</taxon>
        <taxon>Spermatophyta</taxon>
        <taxon>Magnoliopsida</taxon>
        <taxon>Liliopsida</taxon>
        <taxon>Poales</taxon>
        <taxon>Poaceae</taxon>
        <taxon>PACMAD clade</taxon>
        <taxon>Arundinoideae</taxon>
        <taxon>Arundineae</taxon>
        <taxon>Arundo</taxon>
    </lineage>
</organism>
<reference evidence="1" key="1">
    <citation type="submission" date="2014-09" db="EMBL/GenBank/DDBJ databases">
        <authorList>
            <person name="Magalhaes I.L.F."/>
            <person name="Oliveira U."/>
            <person name="Santos F.R."/>
            <person name="Vidigal T.H.D.A."/>
            <person name="Brescovit A.D."/>
            <person name="Santos A.J."/>
        </authorList>
    </citation>
    <scope>NUCLEOTIDE SEQUENCE</scope>
    <source>
        <tissue evidence="1">Shoot tissue taken approximately 20 cm above the soil surface</tissue>
    </source>
</reference>
<protein>
    <submittedName>
        <fullName evidence="1">Uncharacterized protein</fullName>
    </submittedName>
</protein>
<dbReference type="EMBL" id="GBRH01254209">
    <property type="protein sequence ID" value="JAD43686.1"/>
    <property type="molecule type" value="Transcribed_RNA"/>
</dbReference>
<name>A0A0A8ZXX5_ARUDO</name>
<evidence type="ECO:0000313" key="1">
    <source>
        <dbReference type="EMBL" id="JAD43686.1"/>
    </source>
</evidence>
<proteinExistence type="predicted"/>
<accession>A0A0A8ZXX5</accession>
<sequence length="41" mass="4987">MCYARRKEFRLKKIVITKKRGMRGLINRSYLPMMIVSFLTH</sequence>